<evidence type="ECO:0000256" key="8">
    <source>
        <dbReference type="ARBA" id="ARBA00022960"/>
    </source>
</evidence>
<comment type="similarity">
    <text evidence="16">Belongs to the SEDS family. FtsW subfamily.</text>
</comment>
<feature type="transmembrane region" description="Helical" evidence="21">
    <location>
        <begin position="163"/>
        <end position="179"/>
    </location>
</feature>
<feature type="transmembrane region" description="Helical" evidence="21">
    <location>
        <begin position="105"/>
        <end position="128"/>
    </location>
</feature>
<dbReference type="NCBIfam" id="TIGR02614">
    <property type="entry name" value="ftsW"/>
    <property type="match status" value="1"/>
</dbReference>
<dbReference type="PANTHER" id="PTHR30474">
    <property type="entry name" value="CELL CYCLE PROTEIN"/>
    <property type="match status" value="1"/>
</dbReference>
<comment type="subcellular location">
    <subcellularLocation>
        <location evidence="1">Cell membrane</location>
        <topology evidence="1">Multi-pass membrane protein</topology>
    </subcellularLocation>
</comment>
<keyword evidence="5" id="KW-0328">Glycosyltransferase</keyword>
<keyword evidence="9" id="KW-0573">Peptidoglycan synthesis</keyword>
<dbReference type="GO" id="GO:0071555">
    <property type="term" value="P:cell wall organization"/>
    <property type="evidence" value="ECO:0007669"/>
    <property type="project" value="UniProtKB-KW"/>
</dbReference>
<evidence type="ECO:0000256" key="15">
    <source>
        <dbReference type="ARBA" id="ARBA00033270"/>
    </source>
</evidence>
<feature type="transmembrane region" description="Helical" evidence="21">
    <location>
        <begin position="337"/>
        <end position="358"/>
    </location>
</feature>
<evidence type="ECO:0000256" key="19">
    <source>
        <dbReference type="ARBA" id="ARBA00044770"/>
    </source>
</evidence>
<evidence type="ECO:0000256" key="4">
    <source>
        <dbReference type="ARBA" id="ARBA00022618"/>
    </source>
</evidence>
<dbReference type="GO" id="GO:0009252">
    <property type="term" value="P:peptidoglycan biosynthetic process"/>
    <property type="evidence" value="ECO:0007669"/>
    <property type="project" value="UniProtKB-KW"/>
</dbReference>
<reference evidence="22" key="1">
    <citation type="journal article" date="2020" name="mSystems">
        <title>Genome- and Community-Level Interaction Insights into Carbon Utilization and Element Cycling Functions of Hydrothermarchaeota in Hydrothermal Sediment.</title>
        <authorList>
            <person name="Zhou Z."/>
            <person name="Liu Y."/>
            <person name="Xu W."/>
            <person name="Pan J."/>
            <person name="Luo Z.H."/>
            <person name="Li M."/>
        </authorList>
    </citation>
    <scope>NUCLEOTIDE SEQUENCE [LARGE SCALE GENOMIC DNA]</scope>
    <source>
        <strain evidence="22">SpSt-855</strain>
    </source>
</reference>
<accession>A0A7V5CSI7</accession>
<evidence type="ECO:0000256" key="1">
    <source>
        <dbReference type="ARBA" id="ARBA00004651"/>
    </source>
</evidence>
<dbReference type="Pfam" id="PF01098">
    <property type="entry name" value="FTSW_RODA_SPOVE"/>
    <property type="match status" value="1"/>
</dbReference>
<evidence type="ECO:0000256" key="9">
    <source>
        <dbReference type="ARBA" id="ARBA00022984"/>
    </source>
</evidence>
<dbReference type="GO" id="GO:0005886">
    <property type="term" value="C:plasma membrane"/>
    <property type="evidence" value="ECO:0007669"/>
    <property type="project" value="UniProtKB-SubCell"/>
</dbReference>
<keyword evidence="4" id="KW-0132">Cell division</keyword>
<feature type="transmembrane region" description="Helical" evidence="21">
    <location>
        <begin position="267"/>
        <end position="288"/>
    </location>
</feature>
<comment type="pathway">
    <text evidence="2">Cell wall biogenesis; peptidoglycan biosynthesis.</text>
</comment>
<keyword evidence="8" id="KW-0133">Cell shape</keyword>
<feature type="transmembrane region" description="Helical" evidence="21">
    <location>
        <begin position="75"/>
        <end position="93"/>
    </location>
</feature>
<feature type="transmembrane region" description="Helical" evidence="21">
    <location>
        <begin position="12"/>
        <end position="33"/>
    </location>
</feature>
<keyword evidence="13" id="KW-0961">Cell wall biogenesis/degradation</keyword>
<evidence type="ECO:0000256" key="14">
    <source>
        <dbReference type="ARBA" id="ARBA00032370"/>
    </source>
</evidence>
<feature type="transmembrane region" description="Helical" evidence="21">
    <location>
        <begin position="45"/>
        <end position="63"/>
    </location>
</feature>
<dbReference type="AlphaFoldDB" id="A0A7V5CSI7"/>
<dbReference type="GO" id="GO:0051301">
    <property type="term" value="P:cell division"/>
    <property type="evidence" value="ECO:0007669"/>
    <property type="project" value="UniProtKB-KW"/>
</dbReference>
<evidence type="ECO:0000256" key="2">
    <source>
        <dbReference type="ARBA" id="ARBA00004752"/>
    </source>
</evidence>
<evidence type="ECO:0000313" key="22">
    <source>
        <dbReference type="EMBL" id="HGY93240.1"/>
    </source>
</evidence>
<dbReference type="GO" id="GO:0015648">
    <property type="term" value="F:lipid-linked peptidoglycan transporter activity"/>
    <property type="evidence" value="ECO:0007669"/>
    <property type="project" value="TreeGrafter"/>
</dbReference>
<protein>
    <recommendedName>
        <fullName evidence="17">Probable peptidoglycan glycosyltransferase FtsW</fullName>
        <ecNumber evidence="19">2.4.99.28</ecNumber>
    </recommendedName>
    <alternativeName>
        <fullName evidence="18">Cell division protein FtsW</fullName>
    </alternativeName>
    <alternativeName>
        <fullName evidence="15">Cell wall polymerase</fullName>
    </alternativeName>
    <alternativeName>
        <fullName evidence="14">Peptidoglycan polymerase</fullName>
    </alternativeName>
</protein>
<keyword evidence="11 21" id="KW-0472">Membrane</keyword>
<sequence length="363" mass="39902">MAKRVGVDKSLFCATLILVVVGLLMVFSASAVLSKVRYGSPYTFLIRQSIGAVIGFAAMTVLMQINYRRLNRPNIVLPAVCVTTLALLAAFFMRDSHNTHRWIRFGVFSFQPSALATPVAVLFLAWFLQDRMQSIDDLRNTLLPAALPSLIFTALILKEPDLGTAMVLVVVTALLLYLAGMQTKWLGFAAIAATPVLYFMLFRVAWRRERLLAFLNPWSDPLGKGFHIIQSLIAVGSGGFFGVGYMEGHQKLFYLPEPQTDYIFANIAEELGLIGTIAIVALFVFIAYRGFRAAILSRDPFARIVAFGLTSGILIQAFFNISVVVALVPTKGITLPFISYGGTSLIIMLACMGVLLSITREIE</sequence>
<evidence type="ECO:0000256" key="11">
    <source>
        <dbReference type="ARBA" id="ARBA00023136"/>
    </source>
</evidence>
<evidence type="ECO:0000256" key="7">
    <source>
        <dbReference type="ARBA" id="ARBA00022692"/>
    </source>
</evidence>
<keyword evidence="10 21" id="KW-1133">Transmembrane helix</keyword>
<evidence type="ECO:0000256" key="3">
    <source>
        <dbReference type="ARBA" id="ARBA00022475"/>
    </source>
</evidence>
<evidence type="ECO:0000256" key="16">
    <source>
        <dbReference type="ARBA" id="ARBA00038053"/>
    </source>
</evidence>
<evidence type="ECO:0000256" key="13">
    <source>
        <dbReference type="ARBA" id="ARBA00023316"/>
    </source>
</evidence>
<feature type="transmembrane region" description="Helical" evidence="21">
    <location>
        <begin position="186"/>
        <end position="206"/>
    </location>
</feature>
<keyword evidence="7 21" id="KW-0812">Transmembrane</keyword>
<evidence type="ECO:0000256" key="6">
    <source>
        <dbReference type="ARBA" id="ARBA00022679"/>
    </source>
</evidence>
<evidence type="ECO:0000256" key="17">
    <source>
        <dbReference type="ARBA" id="ARBA00041185"/>
    </source>
</evidence>
<comment type="caution">
    <text evidence="22">The sequence shown here is derived from an EMBL/GenBank/DDBJ whole genome shotgun (WGS) entry which is preliminary data.</text>
</comment>
<dbReference type="GO" id="GO:0008360">
    <property type="term" value="P:regulation of cell shape"/>
    <property type="evidence" value="ECO:0007669"/>
    <property type="project" value="UniProtKB-KW"/>
</dbReference>
<feature type="transmembrane region" description="Helical" evidence="21">
    <location>
        <begin position="300"/>
        <end position="328"/>
    </location>
</feature>
<dbReference type="EC" id="2.4.99.28" evidence="19"/>
<organism evidence="22">
    <name type="scientific">Acidobacterium capsulatum</name>
    <dbReference type="NCBI Taxonomy" id="33075"/>
    <lineage>
        <taxon>Bacteria</taxon>
        <taxon>Pseudomonadati</taxon>
        <taxon>Acidobacteriota</taxon>
        <taxon>Terriglobia</taxon>
        <taxon>Terriglobales</taxon>
        <taxon>Acidobacteriaceae</taxon>
        <taxon>Acidobacterium</taxon>
    </lineage>
</organism>
<name>A0A7V5CSI7_9BACT</name>
<dbReference type="GO" id="GO:0032153">
    <property type="term" value="C:cell division site"/>
    <property type="evidence" value="ECO:0007669"/>
    <property type="project" value="TreeGrafter"/>
</dbReference>
<comment type="catalytic activity">
    <reaction evidence="20">
        <text>[GlcNAc-(1-&gt;4)-Mur2Ac(oyl-L-Ala-gamma-D-Glu-L-Lys-D-Ala-D-Ala)](n)-di-trans,octa-cis-undecaprenyl diphosphate + beta-D-GlcNAc-(1-&gt;4)-Mur2Ac(oyl-L-Ala-gamma-D-Glu-L-Lys-D-Ala-D-Ala)-di-trans,octa-cis-undecaprenyl diphosphate = [GlcNAc-(1-&gt;4)-Mur2Ac(oyl-L-Ala-gamma-D-Glu-L-Lys-D-Ala-D-Ala)](n+1)-di-trans,octa-cis-undecaprenyl diphosphate + di-trans,octa-cis-undecaprenyl diphosphate + H(+)</text>
        <dbReference type="Rhea" id="RHEA:23708"/>
        <dbReference type="Rhea" id="RHEA-COMP:9602"/>
        <dbReference type="Rhea" id="RHEA-COMP:9603"/>
        <dbReference type="ChEBI" id="CHEBI:15378"/>
        <dbReference type="ChEBI" id="CHEBI:58405"/>
        <dbReference type="ChEBI" id="CHEBI:60033"/>
        <dbReference type="ChEBI" id="CHEBI:78435"/>
        <dbReference type="EC" id="2.4.99.28"/>
    </reaction>
</comment>
<evidence type="ECO:0000256" key="18">
    <source>
        <dbReference type="ARBA" id="ARBA00041418"/>
    </source>
</evidence>
<dbReference type="InterPro" id="IPR001182">
    <property type="entry name" value="FtsW/RodA"/>
</dbReference>
<evidence type="ECO:0000256" key="5">
    <source>
        <dbReference type="ARBA" id="ARBA00022676"/>
    </source>
</evidence>
<dbReference type="InterPro" id="IPR013437">
    <property type="entry name" value="FtsW"/>
</dbReference>
<evidence type="ECO:0000256" key="10">
    <source>
        <dbReference type="ARBA" id="ARBA00022989"/>
    </source>
</evidence>
<feature type="transmembrane region" description="Helical" evidence="21">
    <location>
        <begin position="226"/>
        <end position="246"/>
    </location>
</feature>
<dbReference type="GO" id="GO:0008955">
    <property type="term" value="F:peptidoglycan glycosyltransferase activity"/>
    <property type="evidence" value="ECO:0007669"/>
    <property type="project" value="UniProtKB-EC"/>
</dbReference>
<keyword evidence="12" id="KW-0131">Cell cycle</keyword>
<keyword evidence="3" id="KW-1003">Cell membrane</keyword>
<dbReference type="EMBL" id="DTKL01000010">
    <property type="protein sequence ID" value="HGY93240.1"/>
    <property type="molecule type" value="Genomic_DNA"/>
</dbReference>
<evidence type="ECO:0000256" key="20">
    <source>
        <dbReference type="ARBA" id="ARBA00049902"/>
    </source>
</evidence>
<evidence type="ECO:0000256" key="21">
    <source>
        <dbReference type="SAM" id="Phobius"/>
    </source>
</evidence>
<proteinExistence type="inferred from homology"/>
<gene>
    <name evidence="22" type="primary">ftsW</name>
    <name evidence="22" type="ORF">ENW50_00910</name>
</gene>
<evidence type="ECO:0000256" key="12">
    <source>
        <dbReference type="ARBA" id="ARBA00023306"/>
    </source>
</evidence>
<dbReference type="PANTHER" id="PTHR30474:SF2">
    <property type="entry name" value="PEPTIDOGLYCAN GLYCOSYLTRANSFERASE FTSW-RELATED"/>
    <property type="match status" value="1"/>
</dbReference>
<keyword evidence="6" id="KW-0808">Transferase</keyword>